<proteinExistence type="predicted"/>
<comment type="caution">
    <text evidence="1">The sequence shown here is derived from an EMBL/GenBank/DDBJ whole genome shotgun (WGS) entry which is preliminary data.</text>
</comment>
<evidence type="ECO:0000313" key="2">
    <source>
        <dbReference type="Proteomes" id="UP000030826"/>
    </source>
</evidence>
<dbReference type="AlphaFoldDB" id="A0A0B1Q6K3"/>
<reference evidence="1 2" key="1">
    <citation type="submission" date="2014-09" db="EMBL/GenBank/DDBJ databases">
        <title>Isolation and characterization of Aurantimonas altamirensis ON-56566 from clinical sample following a dog bite.</title>
        <authorList>
            <person name="Eshaghi A."/>
            <person name="Li A."/>
            <person name="Shahinas D."/>
            <person name="Bahn P."/>
            <person name="Kus J.V."/>
            <person name="Patel S.N."/>
        </authorList>
    </citation>
    <scope>NUCLEOTIDE SEQUENCE [LARGE SCALE GENOMIC DNA]</scope>
    <source>
        <strain evidence="1 2">ON-56566</strain>
    </source>
</reference>
<dbReference type="Pfam" id="PF07076">
    <property type="entry name" value="DUF1344"/>
    <property type="match status" value="1"/>
</dbReference>
<evidence type="ECO:0000313" key="1">
    <source>
        <dbReference type="EMBL" id="KHJ56014.1"/>
    </source>
</evidence>
<gene>
    <name evidence="1" type="ORF">LA66_05200</name>
</gene>
<name>A0A0B1Q6K3_9HYPH</name>
<dbReference type="InterPro" id="IPR009780">
    <property type="entry name" value="DUF1344"/>
</dbReference>
<accession>A0A0B1Q6K3</accession>
<organism evidence="1 2">
    <name type="scientific">Aureimonas altamirensis</name>
    <dbReference type="NCBI Taxonomy" id="370622"/>
    <lineage>
        <taxon>Bacteria</taxon>
        <taxon>Pseudomonadati</taxon>
        <taxon>Pseudomonadota</taxon>
        <taxon>Alphaproteobacteria</taxon>
        <taxon>Hyphomicrobiales</taxon>
        <taxon>Aurantimonadaceae</taxon>
        <taxon>Aureimonas</taxon>
    </lineage>
</organism>
<dbReference type="RefSeq" id="WP_039189278.1">
    <property type="nucleotide sequence ID" value="NZ_JAQRFV010000001.1"/>
</dbReference>
<evidence type="ECO:0008006" key="3">
    <source>
        <dbReference type="Google" id="ProtNLM"/>
    </source>
</evidence>
<sequence>MDRRAIALFASTVLVISATIPPRAREAEGIVASIDRMGAMLTLDDGTRYVLPDTHDYAPLQPGMQVHLLYLA</sequence>
<protein>
    <recommendedName>
        <fullName evidence="3">DUF1344 domain-containing protein</fullName>
    </recommendedName>
</protein>
<dbReference type="Proteomes" id="UP000030826">
    <property type="component" value="Unassembled WGS sequence"/>
</dbReference>
<dbReference type="STRING" id="370622.LA66_05200"/>
<dbReference type="OrthoDB" id="7872012at2"/>
<dbReference type="EMBL" id="JRFJ01000001">
    <property type="protein sequence ID" value="KHJ56014.1"/>
    <property type="molecule type" value="Genomic_DNA"/>
</dbReference>